<evidence type="ECO:0000256" key="1">
    <source>
        <dbReference type="SAM" id="Phobius"/>
    </source>
</evidence>
<proteinExistence type="predicted"/>
<accession>A4U304</accession>
<keyword evidence="1" id="KW-0472">Membrane</keyword>
<evidence type="ECO:0000259" key="2">
    <source>
        <dbReference type="Pfam" id="PF01832"/>
    </source>
</evidence>
<dbReference type="AlphaFoldDB" id="A4U304"/>
<dbReference type="InterPro" id="IPR053195">
    <property type="entry name" value="Bax-like"/>
</dbReference>
<dbReference type="GO" id="GO:0004040">
    <property type="term" value="F:amidase activity"/>
    <property type="evidence" value="ECO:0007669"/>
    <property type="project" value="InterPro"/>
</dbReference>
<keyword evidence="1" id="KW-1133">Transmembrane helix</keyword>
<feature type="domain" description="Mannosyl-glycoprotein endo-beta-N-acetylglucosamidase-like" evidence="2">
    <location>
        <begin position="168"/>
        <end position="285"/>
    </location>
</feature>
<gene>
    <name evidence="3" type="ORF">MGR_1696</name>
</gene>
<evidence type="ECO:0000313" key="3">
    <source>
        <dbReference type="EMBL" id="CAM77261.1"/>
    </source>
</evidence>
<dbReference type="PANTHER" id="PTHR40572">
    <property type="entry name" value="PROTEIN BAX"/>
    <property type="match status" value="1"/>
</dbReference>
<dbReference type="InterPro" id="IPR002901">
    <property type="entry name" value="MGlyc_endo_b_GlcNAc-like_dom"/>
</dbReference>
<organism evidence="3">
    <name type="scientific">Magnetospirillum gryphiswaldense</name>
    <dbReference type="NCBI Taxonomy" id="55518"/>
    <lineage>
        <taxon>Bacteria</taxon>
        <taxon>Pseudomonadati</taxon>
        <taxon>Pseudomonadota</taxon>
        <taxon>Alphaproteobacteria</taxon>
        <taxon>Rhodospirillales</taxon>
        <taxon>Rhodospirillaceae</taxon>
        <taxon>Magnetospirillum</taxon>
    </lineage>
</organism>
<reference evidence="3" key="1">
    <citation type="journal article" date="2007" name="J. Bacteriol.">
        <title>Comparative genome analysis of four magnetotactic bacteria reveals a complex set of group-specific genes implicated in magnetosome biomineralization and function.</title>
        <authorList>
            <person name="Richter M."/>
            <person name="Kube M."/>
            <person name="Bazylinski D.A."/>
            <person name="Lombardot T."/>
            <person name="Gloeckner F.O."/>
            <person name="Reinhardt R."/>
            <person name="Schueler D."/>
        </authorList>
    </citation>
    <scope>NUCLEOTIDE SEQUENCE</scope>
    <source>
        <strain evidence="3">MSR-1</strain>
    </source>
</reference>
<keyword evidence="1" id="KW-0812">Transmembrane</keyword>
<dbReference type="EMBL" id="CU459003">
    <property type="protein sequence ID" value="CAM77261.1"/>
    <property type="molecule type" value="Genomic_DNA"/>
</dbReference>
<dbReference type="PANTHER" id="PTHR40572:SF1">
    <property type="entry name" value="PROTEIN BAX"/>
    <property type="match status" value="1"/>
</dbReference>
<feature type="transmembrane region" description="Helical" evidence="1">
    <location>
        <begin position="12"/>
        <end position="32"/>
    </location>
</feature>
<dbReference type="RefSeq" id="WP_106002933.1">
    <property type="nucleotide sequence ID" value="NZ_CP027527.1"/>
</dbReference>
<sequence length="302" mass="33144">MSGQPNVKSSVFTLLPPLLAVAGLYLLVALGTESPLWRWLVRGEPVGLETSLSEDERNQATRLDAAFTRMNYRLDRVAAGQRVPPLFLPSLPGDLDSLDEIDTKKQVFLRLMLPLILVVNEEIAEDRARLEAMRQGKAARDEDWLADLAQRYQAPSTDMAVLLRRVDVVPPSLALAQAVEESGWGTSRFVREGNNLFGQVGGDITPAGDQGGPAMASFESLHAAVRAYAQNLNSHRAYEPLRRIRAQIRARGGSPDGHSLAGALTAYSERGHAYVDAIRALIRHNSLLHFDHARLGRQGILS</sequence>
<dbReference type="Gene3D" id="1.10.530.10">
    <property type="match status" value="1"/>
</dbReference>
<protein>
    <submittedName>
        <fullName evidence="3">Bax protein</fullName>
    </submittedName>
</protein>
<name>A4U304_9PROT</name>
<dbReference type="Pfam" id="PF01832">
    <property type="entry name" value="Glucosaminidase"/>
    <property type="match status" value="1"/>
</dbReference>